<dbReference type="EMBL" id="JANPWB010000014">
    <property type="protein sequence ID" value="KAJ1101193.1"/>
    <property type="molecule type" value="Genomic_DNA"/>
</dbReference>
<evidence type="ECO:0000313" key="1">
    <source>
        <dbReference type="EMBL" id="KAJ1101193.1"/>
    </source>
</evidence>
<organism evidence="1 2">
    <name type="scientific">Pleurodeles waltl</name>
    <name type="common">Iberian ribbed newt</name>
    <dbReference type="NCBI Taxonomy" id="8319"/>
    <lineage>
        <taxon>Eukaryota</taxon>
        <taxon>Metazoa</taxon>
        <taxon>Chordata</taxon>
        <taxon>Craniata</taxon>
        <taxon>Vertebrata</taxon>
        <taxon>Euteleostomi</taxon>
        <taxon>Amphibia</taxon>
        <taxon>Batrachia</taxon>
        <taxon>Caudata</taxon>
        <taxon>Salamandroidea</taxon>
        <taxon>Salamandridae</taxon>
        <taxon>Pleurodelinae</taxon>
        <taxon>Pleurodeles</taxon>
    </lineage>
</organism>
<gene>
    <name evidence="1" type="ORF">NDU88_006265</name>
</gene>
<dbReference type="Proteomes" id="UP001066276">
    <property type="component" value="Chromosome 10"/>
</dbReference>
<keyword evidence="2" id="KW-1185">Reference proteome</keyword>
<proteinExistence type="predicted"/>
<sequence length="109" mass="12622">MHCGERGDVLTFAKHRNALRDVPVFEREDCKHHGRATAVFRAVKMKELWSRTSRVFVASDSGCFVLEHSKMCGELVVMSRHPRRSFEREALSRSARSPAQEFYLRRVVS</sequence>
<evidence type="ECO:0000313" key="2">
    <source>
        <dbReference type="Proteomes" id="UP001066276"/>
    </source>
</evidence>
<reference evidence="1" key="1">
    <citation type="journal article" date="2022" name="bioRxiv">
        <title>Sequencing and chromosome-scale assembly of the giantPleurodeles waltlgenome.</title>
        <authorList>
            <person name="Brown T."/>
            <person name="Elewa A."/>
            <person name="Iarovenko S."/>
            <person name="Subramanian E."/>
            <person name="Araus A.J."/>
            <person name="Petzold A."/>
            <person name="Susuki M."/>
            <person name="Suzuki K.-i.T."/>
            <person name="Hayashi T."/>
            <person name="Toyoda A."/>
            <person name="Oliveira C."/>
            <person name="Osipova E."/>
            <person name="Leigh N.D."/>
            <person name="Simon A."/>
            <person name="Yun M.H."/>
        </authorList>
    </citation>
    <scope>NUCLEOTIDE SEQUENCE</scope>
    <source>
        <strain evidence="1">20211129_DDA</strain>
        <tissue evidence="1">Liver</tissue>
    </source>
</reference>
<protein>
    <submittedName>
        <fullName evidence="1">Uncharacterized protein</fullName>
    </submittedName>
</protein>
<comment type="caution">
    <text evidence="1">The sequence shown here is derived from an EMBL/GenBank/DDBJ whole genome shotgun (WGS) entry which is preliminary data.</text>
</comment>
<accession>A0AAV7MH08</accession>
<name>A0AAV7MH08_PLEWA</name>
<dbReference type="AlphaFoldDB" id="A0AAV7MH08"/>